<evidence type="ECO:0000313" key="3">
    <source>
        <dbReference type="Proteomes" id="UP000831880"/>
    </source>
</evidence>
<feature type="domain" description="DUF2399" evidence="1">
    <location>
        <begin position="4"/>
        <end position="90"/>
    </location>
</feature>
<evidence type="ECO:0000313" key="2">
    <source>
        <dbReference type="EMBL" id="UOQ92463.1"/>
    </source>
</evidence>
<dbReference type="InterPro" id="IPR024465">
    <property type="entry name" value="DUF2399"/>
</dbReference>
<proteinExistence type="predicted"/>
<keyword evidence="3" id="KW-1185">Reference proteome</keyword>
<dbReference type="Proteomes" id="UP000831880">
    <property type="component" value="Chromosome"/>
</dbReference>
<dbReference type="Pfam" id="PF09664">
    <property type="entry name" value="DUF2399"/>
    <property type="match status" value="1"/>
</dbReference>
<reference evidence="2 3" key="1">
    <citation type="submission" date="2022-04" db="EMBL/GenBank/DDBJ databases">
        <title>Halobacillus sp. isolated from saltern.</title>
        <authorList>
            <person name="Won M."/>
            <person name="Lee C.-M."/>
            <person name="Woen H.-Y."/>
            <person name="Kwon S.-W."/>
        </authorList>
    </citation>
    <scope>NUCLEOTIDE SEQUENCE [LARGE SCALE GENOMIC DNA]</scope>
    <source>
        <strain evidence="2 3">SSTM10-2</strain>
    </source>
</reference>
<dbReference type="EMBL" id="CP095074">
    <property type="protein sequence ID" value="UOQ92463.1"/>
    <property type="molecule type" value="Genomic_DNA"/>
</dbReference>
<evidence type="ECO:0000259" key="1">
    <source>
        <dbReference type="Pfam" id="PF09664"/>
    </source>
</evidence>
<gene>
    <name evidence="2" type="ORF">MUO14_18685</name>
</gene>
<sequence length="106" mass="12377">MLYSSLLDQVPNAPLICTHGQFKLAALQLLDQLVRNGCTIYYSSDLDPEGLRMANRLYNRYPNSVHYWRMDVTAYEKSLSEVHLNGERLNKLASIDDVFYNLYWIE</sequence>
<name>A0ABY4GX26_9BACI</name>
<organism evidence="2 3">
    <name type="scientific">Halobacillus shinanisalinarum</name>
    <dbReference type="NCBI Taxonomy" id="2932258"/>
    <lineage>
        <taxon>Bacteria</taxon>
        <taxon>Bacillati</taxon>
        <taxon>Bacillota</taxon>
        <taxon>Bacilli</taxon>
        <taxon>Bacillales</taxon>
        <taxon>Bacillaceae</taxon>
        <taxon>Halobacillus</taxon>
    </lineage>
</organism>
<dbReference type="RefSeq" id="WP_244752071.1">
    <property type="nucleotide sequence ID" value="NZ_CP095074.1"/>
</dbReference>
<protein>
    <submittedName>
        <fullName evidence="2">DUF2399 domain-containing protein</fullName>
    </submittedName>
</protein>
<accession>A0ABY4GX26</accession>